<evidence type="ECO:0000313" key="4">
    <source>
        <dbReference type="Proteomes" id="UP001320831"/>
    </source>
</evidence>
<proteinExistence type="predicted"/>
<feature type="chain" id="PRO_5046428665" evidence="2">
    <location>
        <begin position="22"/>
        <end position="93"/>
    </location>
</feature>
<feature type="region of interest" description="Disordered" evidence="1">
    <location>
        <begin position="67"/>
        <end position="93"/>
    </location>
</feature>
<keyword evidence="2" id="KW-0732">Signal</keyword>
<name>A0ABT2LU23_9HYPH</name>
<protein>
    <submittedName>
        <fullName evidence="3">Uncharacterized protein</fullName>
    </submittedName>
</protein>
<sequence>MHKIAVLTSALAMLGAGNAYALDAASGFGPSDANDQPAPRFQMDAQIDRSTVTASIGNASAPTIRGSAGFSAAQGFGPSDANDQSVPRFQTAR</sequence>
<accession>A0ABT2LU23</accession>
<evidence type="ECO:0000313" key="3">
    <source>
        <dbReference type="EMBL" id="MCT7378009.1"/>
    </source>
</evidence>
<organism evidence="3 4">
    <name type="scientific">Chelativorans salis</name>
    <dbReference type="NCBI Taxonomy" id="2978478"/>
    <lineage>
        <taxon>Bacteria</taxon>
        <taxon>Pseudomonadati</taxon>
        <taxon>Pseudomonadota</taxon>
        <taxon>Alphaproteobacteria</taxon>
        <taxon>Hyphomicrobiales</taxon>
        <taxon>Phyllobacteriaceae</taxon>
        <taxon>Chelativorans</taxon>
    </lineage>
</organism>
<feature type="compositionally biased region" description="Polar residues" evidence="1">
    <location>
        <begin position="81"/>
        <end position="93"/>
    </location>
</feature>
<evidence type="ECO:0000256" key="1">
    <source>
        <dbReference type="SAM" id="MobiDB-lite"/>
    </source>
</evidence>
<comment type="caution">
    <text evidence="3">The sequence shown here is derived from an EMBL/GenBank/DDBJ whole genome shotgun (WGS) entry which is preliminary data.</text>
</comment>
<dbReference type="Proteomes" id="UP001320831">
    <property type="component" value="Unassembled WGS sequence"/>
</dbReference>
<dbReference type="EMBL" id="JAOCZP010000010">
    <property type="protein sequence ID" value="MCT7378009.1"/>
    <property type="molecule type" value="Genomic_DNA"/>
</dbReference>
<feature type="signal peptide" evidence="2">
    <location>
        <begin position="1"/>
        <end position="21"/>
    </location>
</feature>
<keyword evidence="4" id="KW-1185">Reference proteome</keyword>
<dbReference type="RefSeq" id="WP_260906769.1">
    <property type="nucleotide sequence ID" value="NZ_JAOCZP010000010.1"/>
</dbReference>
<evidence type="ECO:0000256" key="2">
    <source>
        <dbReference type="SAM" id="SignalP"/>
    </source>
</evidence>
<gene>
    <name evidence="3" type="ORF">N5A92_23605</name>
</gene>
<reference evidence="3 4" key="1">
    <citation type="submission" date="2022-09" db="EMBL/GenBank/DDBJ databases">
        <title>Chelativorans salina sp. nov., a novel slightly halophilic bacterium isolated from a saline lake sediment enrichment.</title>
        <authorList>
            <person name="Gao L."/>
            <person name="Fang B.-Z."/>
            <person name="Li W.-J."/>
        </authorList>
    </citation>
    <scope>NUCLEOTIDE SEQUENCE [LARGE SCALE GENOMIC DNA]</scope>
    <source>
        <strain evidence="3 4">EGI FJ00035</strain>
    </source>
</reference>
<feature type="compositionally biased region" description="Low complexity" evidence="1">
    <location>
        <begin position="67"/>
        <end position="77"/>
    </location>
</feature>